<comment type="caution">
    <text evidence="5">The sequence shown here is derived from an EMBL/GenBank/DDBJ whole genome shotgun (WGS) entry which is preliminary data.</text>
</comment>
<dbReference type="PANTHER" id="PTHR33164:SF64">
    <property type="entry name" value="TRANSCRIPTIONAL REGULATOR SLYA"/>
    <property type="match status" value="1"/>
</dbReference>
<dbReference type="PANTHER" id="PTHR33164">
    <property type="entry name" value="TRANSCRIPTIONAL REGULATOR, MARR FAMILY"/>
    <property type="match status" value="1"/>
</dbReference>
<keyword evidence="3" id="KW-0804">Transcription</keyword>
<keyword evidence="1" id="KW-0805">Transcription regulation</keyword>
<dbReference type="Gene3D" id="1.10.10.10">
    <property type="entry name" value="Winged helix-like DNA-binding domain superfamily/Winged helix DNA-binding domain"/>
    <property type="match status" value="1"/>
</dbReference>
<dbReference type="EMBL" id="JACHHQ010000006">
    <property type="protein sequence ID" value="MBB5201133.1"/>
    <property type="molecule type" value="Genomic_DNA"/>
</dbReference>
<dbReference type="GO" id="GO:0003700">
    <property type="term" value="F:DNA-binding transcription factor activity"/>
    <property type="evidence" value="ECO:0007669"/>
    <property type="project" value="InterPro"/>
</dbReference>
<dbReference type="Proteomes" id="UP000571084">
    <property type="component" value="Unassembled WGS sequence"/>
</dbReference>
<dbReference type="InterPro" id="IPR036388">
    <property type="entry name" value="WH-like_DNA-bd_sf"/>
</dbReference>
<dbReference type="SUPFAM" id="SSF46785">
    <property type="entry name" value="Winged helix' DNA-binding domain"/>
    <property type="match status" value="1"/>
</dbReference>
<evidence type="ECO:0000313" key="6">
    <source>
        <dbReference type="Proteomes" id="UP000571084"/>
    </source>
</evidence>
<feature type="domain" description="HTH marR-type" evidence="4">
    <location>
        <begin position="12"/>
        <end position="145"/>
    </location>
</feature>
<evidence type="ECO:0000256" key="3">
    <source>
        <dbReference type="ARBA" id="ARBA00023163"/>
    </source>
</evidence>
<dbReference type="InterPro" id="IPR036390">
    <property type="entry name" value="WH_DNA-bd_sf"/>
</dbReference>
<dbReference type="GO" id="GO:0003677">
    <property type="term" value="F:DNA binding"/>
    <property type="evidence" value="ECO:0007669"/>
    <property type="project" value="UniProtKB-KW"/>
</dbReference>
<gene>
    <name evidence="5" type="ORF">HNR39_002982</name>
</gene>
<dbReference type="AlphaFoldDB" id="A0A840RU20"/>
<dbReference type="PROSITE" id="PS50995">
    <property type="entry name" value="HTH_MARR_2"/>
    <property type="match status" value="1"/>
</dbReference>
<protein>
    <submittedName>
        <fullName evidence="5">MarR family transcriptional regulator for hemolysin</fullName>
    </submittedName>
</protein>
<sequence length="159" mass="17233">MTSTVDQHDRDLMRLTMSIGQLSRAYKCAADQSVSNLGLSQATAWPLVMIGRLGNGVRPGSVAESLGLDPASVVRVIDHLIAAKLVERREDLTDRRAKLLYLTDEGSCRVLQLEAALLPFRRQLFAHVDTADIAACLRVFDGLAGALGSITERTKGSEV</sequence>
<dbReference type="GO" id="GO:0006950">
    <property type="term" value="P:response to stress"/>
    <property type="evidence" value="ECO:0007669"/>
    <property type="project" value="TreeGrafter"/>
</dbReference>
<dbReference type="PRINTS" id="PR00598">
    <property type="entry name" value="HTHMARR"/>
</dbReference>
<dbReference type="Pfam" id="PF12802">
    <property type="entry name" value="MarR_2"/>
    <property type="match status" value="1"/>
</dbReference>
<evidence type="ECO:0000259" key="4">
    <source>
        <dbReference type="PROSITE" id="PS50995"/>
    </source>
</evidence>
<organism evidence="5 6">
    <name type="scientific">Glaciimonas immobilis</name>
    <dbReference type="NCBI Taxonomy" id="728004"/>
    <lineage>
        <taxon>Bacteria</taxon>
        <taxon>Pseudomonadati</taxon>
        <taxon>Pseudomonadota</taxon>
        <taxon>Betaproteobacteria</taxon>
        <taxon>Burkholderiales</taxon>
        <taxon>Oxalobacteraceae</taxon>
        <taxon>Glaciimonas</taxon>
    </lineage>
</organism>
<evidence type="ECO:0000256" key="1">
    <source>
        <dbReference type="ARBA" id="ARBA00023015"/>
    </source>
</evidence>
<proteinExistence type="predicted"/>
<keyword evidence="2" id="KW-0238">DNA-binding</keyword>
<evidence type="ECO:0000313" key="5">
    <source>
        <dbReference type="EMBL" id="MBB5201133.1"/>
    </source>
</evidence>
<keyword evidence="6" id="KW-1185">Reference proteome</keyword>
<reference evidence="5 6" key="1">
    <citation type="submission" date="2020-08" db="EMBL/GenBank/DDBJ databases">
        <title>Genomic Encyclopedia of Type Strains, Phase IV (KMG-IV): sequencing the most valuable type-strain genomes for metagenomic binning, comparative biology and taxonomic classification.</title>
        <authorList>
            <person name="Goeker M."/>
        </authorList>
    </citation>
    <scope>NUCLEOTIDE SEQUENCE [LARGE SCALE GENOMIC DNA]</scope>
    <source>
        <strain evidence="5 6">DSM 23240</strain>
    </source>
</reference>
<dbReference type="SMART" id="SM00347">
    <property type="entry name" value="HTH_MARR"/>
    <property type="match status" value="1"/>
</dbReference>
<name>A0A840RU20_9BURK</name>
<accession>A0A840RU20</accession>
<evidence type="ECO:0000256" key="2">
    <source>
        <dbReference type="ARBA" id="ARBA00023125"/>
    </source>
</evidence>
<dbReference type="RefSeq" id="WP_245182431.1">
    <property type="nucleotide sequence ID" value="NZ_JAAOZT010000012.1"/>
</dbReference>
<dbReference type="InterPro" id="IPR039422">
    <property type="entry name" value="MarR/SlyA-like"/>
</dbReference>
<dbReference type="InterPro" id="IPR000835">
    <property type="entry name" value="HTH_MarR-typ"/>
</dbReference>